<proteinExistence type="predicted"/>
<evidence type="ECO:0000313" key="1">
    <source>
        <dbReference type="EMBL" id="HGL41114.1"/>
    </source>
</evidence>
<evidence type="ECO:0000313" key="2">
    <source>
        <dbReference type="EMBL" id="HGN89938.1"/>
    </source>
</evidence>
<gene>
    <name evidence="3" type="ORF">ENM30_01665</name>
    <name evidence="2" type="ORF">ENT82_02260</name>
    <name evidence="1" type="ORF">ENU43_05575</name>
</gene>
<evidence type="ECO:0000313" key="3">
    <source>
        <dbReference type="EMBL" id="HHN52001.1"/>
    </source>
</evidence>
<sequence>MALTLREKIELMRQGIIHRYLIPMLEERGFLVSSWKRPVSLEDKILRDDGWIPIYTGFTTWETYTRNAPLHVYFNTFYGDIHEKAYRICFVEYILNKHNYRLPPAVTGVFTRLNVENGYYWKHRIPINLDVPDSAVNDVDSKYDELLLLLTRAKVID</sequence>
<dbReference type="EMBL" id="DRXG01000031">
    <property type="protein sequence ID" value="HHN52001.1"/>
    <property type="molecule type" value="Genomic_DNA"/>
</dbReference>
<protein>
    <submittedName>
        <fullName evidence="2">Uncharacterized protein</fullName>
    </submittedName>
</protein>
<comment type="caution">
    <text evidence="2">The sequence shown here is derived from an EMBL/GenBank/DDBJ whole genome shotgun (WGS) entry which is preliminary data.</text>
</comment>
<organism evidence="2">
    <name type="scientific">Caldiarchaeum subterraneum</name>
    <dbReference type="NCBI Taxonomy" id="311458"/>
    <lineage>
        <taxon>Archaea</taxon>
        <taxon>Nitrososphaerota</taxon>
        <taxon>Candidatus Caldarchaeales</taxon>
        <taxon>Candidatus Caldarchaeaceae</taxon>
        <taxon>Candidatus Caldarchaeum</taxon>
    </lineage>
</organism>
<name>A0A7C4E0K9_CALS0</name>
<dbReference type="AlphaFoldDB" id="A0A7C4E0K9"/>
<reference evidence="2" key="1">
    <citation type="journal article" date="2020" name="mSystems">
        <title>Genome- and Community-Level Interaction Insights into Carbon Utilization and Element Cycling Functions of Hydrothermarchaeota in Hydrothermal Sediment.</title>
        <authorList>
            <person name="Zhou Z."/>
            <person name="Liu Y."/>
            <person name="Xu W."/>
            <person name="Pan J."/>
            <person name="Luo Z.H."/>
            <person name="Li M."/>
        </authorList>
    </citation>
    <scope>NUCLEOTIDE SEQUENCE [LARGE SCALE GENOMIC DNA]</scope>
    <source>
        <strain evidence="3">SpSt-1073</strain>
        <strain evidence="2">SpSt-613</strain>
        <strain evidence="1">SpSt-669</strain>
    </source>
</reference>
<accession>A0A7C4E0K9</accession>
<dbReference type="EMBL" id="DTCM01000072">
    <property type="protein sequence ID" value="HGL41114.1"/>
    <property type="molecule type" value="Genomic_DNA"/>
</dbReference>
<dbReference type="EMBL" id="DTAD01000023">
    <property type="protein sequence ID" value="HGN89938.1"/>
    <property type="molecule type" value="Genomic_DNA"/>
</dbReference>